<dbReference type="PANTHER" id="PTHR12483">
    <property type="entry name" value="SOLUTE CARRIER FAMILY 31 COPPER TRANSPORTERS"/>
    <property type="match status" value="1"/>
</dbReference>
<feature type="transmembrane region" description="Helical" evidence="4">
    <location>
        <begin position="131"/>
        <end position="149"/>
    </location>
</feature>
<comment type="caution">
    <text evidence="5">The sequence shown here is derived from an EMBL/GenBank/DDBJ whole genome shotgun (WGS) entry which is preliminary data.</text>
</comment>
<keyword evidence="2 4" id="KW-1133">Transmembrane helix</keyword>
<evidence type="ECO:0000313" key="6">
    <source>
        <dbReference type="Proteomes" id="UP000192578"/>
    </source>
</evidence>
<evidence type="ECO:0000256" key="1">
    <source>
        <dbReference type="ARBA" id="ARBA00022692"/>
    </source>
</evidence>
<keyword evidence="1 4" id="KW-0812">Transmembrane</keyword>
<gene>
    <name evidence="5" type="ORF">BV898_01494</name>
</gene>
<reference evidence="6" key="1">
    <citation type="submission" date="2017-01" db="EMBL/GenBank/DDBJ databases">
        <title>Comparative genomics of anhydrobiosis in the tardigrade Hypsibius dujardini.</title>
        <authorList>
            <person name="Yoshida Y."/>
            <person name="Koutsovoulos G."/>
            <person name="Laetsch D."/>
            <person name="Stevens L."/>
            <person name="Kumar S."/>
            <person name="Horikawa D."/>
            <person name="Ishino K."/>
            <person name="Komine S."/>
            <person name="Tomita M."/>
            <person name="Blaxter M."/>
            <person name="Arakawa K."/>
        </authorList>
    </citation>
    <scope>NUCLEOTIDE SEQUENCE [LARGE SCALE GENOMIC DNA]</scope>
    <source>
        <strain evidence="6">Z151</strain>
    </source>
</reference>
<dbReference type="GO" id="GO:0016020">
    <property type="term" value="C:membrane"/>
    <property type="evidence" value="ECO:0007669"/>
    <property type="project" value="UniProtKB-SubCell"/>
</dbReference>
<keyword evidence="4" id="KW-0186">Copper</keyword>
<evidence type="ECO:0000256" key="4">
    <source>
        <dbReference type="RuleBase" id="RU367022"/>
    </source>
</evidence>
<keyword evidence="4" id="KW-0813">Transport</keyword>
<dbReference type="PANTHER" id="PTHR12483:SF115">
    <property type="entry name" value="COPPER TRANSPORT PROTEIN"/>
    <property type="match status" value="1"/>
</dbReference>
<keyword evidence="6" id="KW-1185">Reference proteome</keyword>
<comment type="similarity">
    <text evidence="4">Belongs to the copper transporter (Ctr) (TC 1.A.56) family. SLC31A subfamily.</text>
</comment>
<dbReference type="Proteomes" id="UP000192578">
    <property type="component" value="Unassembled WGS sequence"/>
</dbReference>
<sequence>MAETESPPSPAAPPETTVYIFYAPFLEFGFTPTIVLQHFTLHTMMQFYGALGAVAGTAFLFQLLAAFKERLYSRYLRVQRMRTAADIENGDDDESCDGCSCMLFIFLTGLHIVQTICGFLLILVAASFNGWMIGAMIGGSALGYLLGMWRCCCDHIHTEFKVP</sequence>
<dbReference type="OrthoDB" id="10348957at2759"/>
<proteinExistence type="inferred from homology"/>
<evidence type="ECO:0000256" key="2">
    <source>
        <dbReference type="ARBA" id="ARBA00022989"/>
    </source>
</evidence>
<comment type="subcellular location">
    <subcellularLocation>
        <location evidence="4">Membrane</location>
        <topology evidence="4">Multi-pass membrane protein</topology>
    </subcellularLocation>
</comment>
<dbReference type="Pfam" id="PF04145">
    <property type="entry name" value="Ctr"/>
    <property type="match status" value="1"/>
</dbReference>
<feature type="transmembrane region" description="Helical" evidence="4">
    <location>
        <begin position="47"/>
        <end position="67"/>
    </location>
</feature>
<keyword evidence="3 4" id="KW-0472">Membrane</keyword>
<accession>A0A1W0XAK2</accession>
<evidence type="ECO:0000256" key="3">
    <source>
        <dbReference type="ARBA" id="ARBA00023136"/>
    </source>
</evidence>
<keyword evidence="4" id="KW-0406">Ion transport</keyword>
<protein>
    <recommendedName>
        <fullName evidence="4">Copper transport protein</fullName>
    </recommendedName>
</protein>
<dbReference type="AlphaFoldDB" id="A0A1W0XAK2"/>
<feature type="transmembrane region" description="Helical" evidence="4">
    <location>
        <begin position="103"/>
        <end position="125"/>
    </location>
</feature>
<name>A0A1W0XAK2_HYPEX</name>
<dbReference type="GO" id="GO:0005375">
    <property type="term" value="F:copper ion transmembrane transporter activity"/>
    <property type="evidence" value="ECO:0007669"/>
    <property type="project" value="UniProtKB-UniRule"/>
</dbReference>
<keyword evidence="4" id="KW-0187">Copper transport</keyword>
<dbReference type="EMBL" id="MTYJ01000006">
    <property type="protein sequence ID" value="OQV24430.1"/>
    <property type="molecule type" value="Genomic_DNA"/>
</dbReference>
<dbReference type="InterPro" id="IPR007274">
    <property type="entry name" value="Cop_transporter"/>
</dbReference>
<organism evidence="5 6">
    <name type="scientific">Hypsibius exemplaris</name>
    <name type="common">Freshwater tardigrade</name>
    <dbReference type="NCBI Taxonomy" id="2072580"/>
    <lineage>
        <taxon>Eukaryota</taxon>
        <taxon>Metazoa</taxon>
        <taxon>Ecdysozoa</taxon>
        <taxon>Tardigrada</taxon>
        <taxon>Eutardigrada</taxon>
        <taxon>Parachela</taxon>
        <taxon>Hypsibioidea</taxon>
        <taxon>Hypsibiidae</taxon>
        <taxon>Hypsibius</taxon>
    </lineage>
</organism>
<evidence type="ECO:0000313" key="5">
    <source>
        <dbReference type="EMBL" id="OQV24430.1"/>
    </source>
</evidence>